<dbReference type="SUPFAM" id="SSF160424">
    <property type="entry name" value="BH3703-like"/>
    <property type="match status" value="1"/>
</dbReference>
<dbReference type="EMBL" id="FNUC01000004">
    <property type="protein sequence ID" value="SEF15571.1"/>
    <property type="molecule type" value="Genomic_DNA"/>
</dbReference>
<dbReference type="STRING" id="561176.SAMN04488561_5005"/>
<gene>
    <name evidence="2" type="ORF">SAMN04488561_5005</name>
</gene>
<organism evidence="2 3">
    <name type="scientific">Jiangella alba</name>
    <dbReference type="NCBI Taxonomy" id="561176"/>
    <lineage>
        <taxon>Bacteria</taxon>
        <taxon>Bacillati</taxon>
        <taxon>Actinomycetota</taxon>
        <taxon>Actinomycetes</taxon>
        <taxon>Jiangellales</taxon>
        <taxon>Jiangellaceae</taxon>
        <taxon>Jiangella</taxon>
    </lineage>
</organism>
<evidence type="ECO:0000313" key="3">
    <source>
        <dbReference type="Proteomes" id="UP000181980"/>
    </source>
</evidence>
<sequence>MGHMSDSAGRDEAAELLALSDEELGRTMRTAMTDPRQLDPPPTTDKDGNPLARLDLNRPPPSTDDPLVRLCYALLAELPEHWQKATVDVGAAADEVRMFVVVRMPGEGHHYRNLHYLPAVAEAAAALRRSMYEAGGRGAWYRAMIQLYRDGTALPHYHFDEEPFLHWGPGEVELLRRDHELYPRDSEHLPPWHPVSPTEPPA</sequence>
<proteinExistence type="predicted"/>
<feature type="region of interest" description="Disordered" evidence="1">
    <location>
        <begin position="1"/>
        <end position="61"/>
    </location>
</feature>
<reference evidence="3" key="1">
    <citation type="submission" date="2016-10" db="EMBL/GenBank/DDBJ databases">
        <authorList>
            <person name="Varghese N."/>
            <person name="Submissions S."/>
        </authorList>
    </citation>
    <scope>NUCLEOTIDE SEQUENCE [LARGE SCALE GENOMIC DNA]</scope>
    <source>
        <strain evidence="3">DSM 45237</strain>
    </source>
</reference>
<dbReference type="AlphaFoldDB" id="A0A1H5PR11"/>
<keyword evidence="3" id="KW-1185">Reference proteome</keyword>
<evidence type="ECO:0000256" key="1">
    <source>
        <dbReference type="SAM" id="MobiDB-lite"/>
    </source>
</evidence>
<dbReference type="Proteomes" id="UP000181980">
    <property type="component" value="Unassembled WGS sequence"/>
</dbReference>
<dbReference type="InterPro" id="IPR036170">
    <property type="entry name" value="YezG-like_sf"/>
</dbReference>
<protein>
    <submittedName>
        <fullName evidence="2">Uncharacterized protein</fullName>
    </submittedName>
</protein>
<accession>A0A1H5PR11</accession>
<evidence type="ECO:0000313" key="2">
    <source>
        <dbReference type="EMBL" id="SEF15571.1"/>
    </source>
</evidence>
<name>A0A1H5PR11_9ACTN</name>